<sequence length="711" mass="79888">MNNGNGHRKIADIRTRWVRSQLLRYALLSIAVAAPLALFGIIPALIGWVLGCIAQLWWHRPWQLPEEEVTRYLNQAFPELEDSTALVLKPATDRNLLENLQVDKITPVLEGLQLPARFYRPLWQAAWTALFMVLFSCAWHWLSVQVSTTAVTLQTPAGKTAHPEKVLPGINNVQVTLQPPVYMRRPARTQSTFNITTPDSSAIKWEIHTNSAVTQLALLFNDSTRLPLQPDAAHTTWTATRTPHKSGFYQVALNGQLSELYQLQLIPDQLPVIRVTSPQPYTTIEFGQSAKVNVQATLTDDYGIRDARISLTIASGNGEAVRFKDQEQSFDNSFSGQSTQYQVAKTLNLTAMGLKPGDELYFHIRVTDTRRQENRSDVYIVTLPDTAQLFSMEGMVTGVAFKPEYFRSQRQIILDAEQLLREKDSIGPAKFNSRSNELGTDQKLLRLRYGKFLGEESESNIGDPRVAAETGHEDHDHDHHGQAEHGAEDPKDFGNAAKVLDEFTDKHDNAEDATFFDPEIKKQLRATLTEMWKSELQLRLYKPQEALPFAYKALRLLKDLQQQSRVYVAKTGIKTTPLKPEKRLTGEQDKIQPATKKETRSYQDELLTVRQALSVLDARKTGDTVTGAVILQDALRVLATQAATTPAVYLPALEAMRRIQLHKGTEKDIRTAQQGLQKILKAPPLQPQPALAPVAPSLPQHYFHNLKTGTP</sequence>
<keyword evidence="2" id="KW-0812">Transmembrane</keyword>
<evidence type="ECO:0000256" key="1">
    <source>
        <dbReference type="SAM" id="MobiDB-lite"/>
    </source>
</evidence>
<keyword evidence="2" id="KW-0472">Membrane</keyword>
<feature type="region of interest" description="Disordered" evidence="1">
    <location>
        <begin position="456"/>
        <end position="493"/>
    </location>
</feature>
<feature type="compositionally biased region" description="Basic and acidic residues" evidence="1">
    <location>
        <begin position="470"/>
        <end position="492"/>
    </location>
</feature>
<evidence type="ECO:0000256" key="2">
    <source>
        <dbReference type="SAM" id="Phobius"/>
    </source>
</evidence>
<keyword evidence="2" id="KW-1133">Transmembrane helix</keyword>
<dbReference type="RefSeq" id="WP_188086817.1">
    <property type="nucleotide sequence ID" value="NZ_JACVFC010000001.1"/>
</dbReference>
<proteinExistence type="predicted"/>
<gene>
    <name evidence="3" type="ORF">ICL07_04950</name>
</gene>
<name>A0ABR7TJL2_9BACT</name>
<dbReference type="EMBL" id="JACVFC010000001">
    <property type="protein sequence ID" value="MBC9929713.1"/>
    <property type="molecule type" value="Genomic_DNA"/>
</dbReference>
<accession>A0ABR7TJL2</accession>
<evidence type="ECO:0000313" key="3">
    <source>
        <dbReference type="EMBL" id="MBC9929713.1"/>
    </source>
</evidence>
<organism evidence="3 4">
    <name type="scientific">Chitinophaga qingshengii</name>
    <dbReference type="NCBI Taxonomy" id="1569794"/>
    <lineage>
        <taxon>Bacteria</taxon>
        <taxon>Pseudomonadati</taxon>
        <taxon>Bacteroidota</taxon>
        <taxon>Chitinophagia</taxon>
        <taxon>Chitinophagales</taxon>
        <taxon>Chitinophagaceae</taxon>
        <taxon>Chitinophaga</taxon>
    </lineage>
</organism>
<evidence type="ECO:0000313" key="4">
    <source>
        <dbReference type="Proteomes" id="UP000659124"/>
    </source>
</evidence>
<feature type="transmembrane region" description="Helical" evidence="2">
    <location>
        <begin position="25"/>
        <end position="50"/>
    </location>
</feature>
<protein>
    <submittedName>
        <fullName evidence="3">DUF4175 family protein</fullName>
    </submittedName>
</protein>
<dbReference type="Proteomes" id="UP000659124">
    <property type="component" value="Unassembled WGS sequence"/>
</dbReference>
<comment type="caution">
    <text evidence="3">The sequence shown here is derived from an EMBL/GenBank/DDBJ whole genome shotgun (WGS) entry which is preliminary data.</text>
</comment>
<keyword evidence="4" id="KW-1185">Reference proteome</keyword>
<reference evidence="3 4" key="1">
    <citation type="submission" date="2020-09" db="EMBL/GenBank/DDBJ databases">
        <title>Genome sequences of type strains of Chitinophaga qingshengii and Chitinophaga varians.</title>
        <authorList>
            <person name="Kittiwongwattana C."/>
        </authorList>
    </citation>
    <scope>NUCLEOTIDE SEQUENCE [LARGE SCALE GENOMIC DNA]</scope>
    <source>
        <strain evidence="3 4">JCM 30026</strain>
    </source>
</reference>